<dbReference type="InterPro" id="IPR009029">
    <property type="entry name" value="HMG_CoA_Rdtase_sub-bd_dom_sf"/>
</dbReference>
<accession>A0A7J2U030</accession>
<proteinExistence type="inferred from homology"/>
<dbReference type="GO" id="GO:0004420">
    <property type="term" value="F:hydroxymethylglutaryl-CoA reductase (NADPH) activity"/>
    <property type="evidence" value="ECO:0007669"/>
    <property type="project" value="InterPro"/>
</dbReference>
<dbReference type="SUPFAM" id="SSF55035">
    <property type="entry name" value="NAD-binding domain of HMG-CoA reductase"/>
    <property type="match status" value="1"/>
</dbReference>
<dbReference type="InterPro" id="IPR004553">
    <property type="entry name" value="HMG_CoA_Rdtase_bac-typ"/>
</dbReference>
<dbReference type="PANTHER" id="PTHR10572:SF24">
    <property type="entry name" value="3-HYDROXY-3-METHYLGLUTARYL-COENZYME A REDUCTASE"/>
    <property type="match status" value="1"/>
</dbReference>
<protein>
    <recommendedName>
        <fullName evidence="3">3-hydroxy-3-methylglutaryl coenzyme A reductase</fullName>
        <shortName evidence="3">HMG-CoA reductase</shortName>
    </recommendedName>
</protein>
<evidence type="ECO:0000256" key="1">
    <source>
        <dbReference type="ARBA" id="ARBA00007661"/>
    </source>
</evidence>
<keyword evidence="2 3" id="KW-0560">Oxidoreductase</keyword>
<dbReference type="Gene3D" id="3.90.770.10">
    <property type="entry name" value="3-hydroxy-3-methylglutaryl-coenzyme A Reductase, Chain A, domain 2"/>
    <property type="match status" value="2"/>
</dbReference>
<dbReference type="GO" id="GO:0015936">
    <property type="term" value="P:coenzyme A metabolic process"/>
    <property type="evidence" value="ECO:0007669"/>
    <property type="project" value="InterPro"/>
</dbReference>
<dbReference type="InterPro" id="IPR053959">
    <property type="entry name" value="YvlB/LiaX_N"/>
</dbReference>
<feature type="domain" description="YvlB/LiaX N-terminal" evidence="4">
    <location>
        <begin position="408"/>
        <end position="429"/>
    </location>
</feature>
<comment type="caution">
    <text evidence="5">The sequence shown here is derived from an EMBL/GenBank/DDBJ whole genome shotgun (WGS) entry which is preliminary data.</text>
</comment>
<dbReference type="Gene3D" id="1.10.8.660">
    <property type="match status" value="1"/>
</dbReference>
<evidence type="ECO:0000313" key="5">
    <source>
        <dbReference type="EMBL" id="HEM66046.1"/>
    </source>
</evidence>
<dbReference type="PROSITE" id="PS50065">
    <property type="entry name" value="HMG_COA_REDUCTASE_4"/>
    <property type="match status" value="1"/>
</dbReference>
<reference evidence="5" key="1">
    <citation type="journal article" date="2020" name="mSystems">
        <title>Genome- and Community-Level Interaction Insights into Carbon Utilization and Element Cycling Functions of Hydrothermarchaeota in Hydrothermal Sediment.</title>
        <authorList>
            <person name="Zhou Z."/>
            <person name="Liu Y."/>
            <person name="Xu W."/>
            <person name="Pan J."/>
            <person name="Luo Z.H."/>
            <person name="Li M."/>
        </authorList>
    </citation>
    <scope>NUCLEOTIDE SEQUENCE [LARGE SCALE GENOMIC DNA]</scope>
    <source>
        <strain evidence="5">SpSt-125</strain>
    </source>
</reference>
<dbReference type="AlphaFoldDB" id="A0A7J2U030"/>
<sequence>MAQTDLVKSSRLPGFYKLSIDERVNIVKSWANLSEGEVSLLKNFGNLDPKIAEAMIENVIGAMSYPLAIATNFRINGKDYLVPMVLEEPSVVAAASNAARMLREANDGDGIRAEASKQLMIGQVHLMKVPSPRYAAMEIMRRKEKLLELANSTNQTLVKLGGGAKDVEVRVIETGRGVCLVVHLIVDVLDAMGANTVNTMVEAIAPYLEKIVGGESRLRIVSNYAVYRIAKAWIRIDPKHIGGKDVAEKIVDASAIAEADIFRAVTHNKGIMNGVIAVALATAQDHRAIEAGVHAYASRSGAYKPLSTWDIDVQGYLVGVLEMPLQVGIIGGSVKTHPVAQIALKILGIKTAKELAEVMAAVGLAQNFAALRALVTTGIQAGHMKLHARNLAIAAGAHGELIDIVVDEMIKEGKITFDKAIELLKKYQRSNDLPQH</sequence>
<comment type="similarity">
    <text evidence="1 3">Belongs to the HMG-CoA reductase family.</text>
</comment>
<organism evidence="5">
    <name type="scientific">Ignisphaera aggregans</name>
    <dbReference type="NCBI Taxonomy" id="334771"/>
    <lineage>
        <taxon>Archaea</taxon>
        <taxon>Thermoproteota</taxon>
        <taxon>Thermoprotei</taxon>
        <taxon>Desulfurococcales</taxon>
        <taxon>Desulfurococcaceae</taxon>
        <taxon>Ignisphaera</taxon>
    </lineage>
</organism>
<evidence type="ECO:0000256" key="2">
    <source>
        <dbReference type="ARBA" id="ARBA00023002"/>
    </source>
</evidence>
<dbReference type="CDD" id="cd00644">
    <property type="entry name" value="HMG-CoA_reductase_classII"/>
    <property type="match status" value="1"/>
</dbReference>
<name>A0A7J2U030_9CREN</name>
<dbReference type="InterPro" id="IPR023074">
    <property type="entry name" value="HMG_CoA_Rdtase_cat_sf"/>
</dbReference>
<dbReference type="PANTHER" id="PTHR10572">
    <property type="entry name" value="3-HYDROXY-3-METHYLGLUTARYL-COENZYME A REDUCTASE"/>
    <property type="match status" value="1"/>
</dbReference>
<dbReference type="SUPFAM" id="SSF56542">
    <property type="entry name" value="Substrate-binding domain of HMG-CoA reductase"/>
    <property type="match status" value="1"/>
</dbReference>
<dbReference type="InterPro" id="IPR009023">
    <property type="entry name" value="HMG_CoA_Rdtase_NAD(P)-bd_sf"/>
</dbReference>
<dbReference type="NCBIfam" id="TIGR00532">
    <property type="entry name" value="HMG_CoA_R_NAD"/>
    <property type="match status" value="1"/>
</dbReference>
<dbReference type="InterPro" id="IPR002202">
    <property type="entry name" value="HMG_CoA_Rdtase"/>
</dbReference>
<dbReference type="Pfam" id="PF00368">
    <property type="entry name" value="HMG-CoA_red"/>
    <property type="match status" value="1"/>
</dbReference>
<dbReference type="EMBL" id="DSEU01000001">
    <property type="protein sequence ID" value="HEM66046.1"/>
    <property type="molecule type" value="Genomic_DNA"/>
</dbReference>
<evidence type="ECO:0000259" key="4">
    <source>
        <dbReference type="Pfam" id="PF22746"/>
    </source>
</evidence>
<dbReference type="Pfam" id="PF22746">
    <property type="entry name" value="SHOCT-like_DUF2089-C"/>
    <property type="match status" value="1"/>
</dbReference>
<gene>
    <name evidence="5" type="ORF">ENO26_00450</name>
</gene>
<evidence type="ECO:0000256" key="3">
    <source>
        <dbReference type="RuleBase" id="RU361219"/>
    </source>
</evidence>